<dbReference type="InterPro" id="IPR002560">
    <property type="entry name" value="Transposase_DDE"/>
</dbReference>
<protein>
    <submittedName>
        <fullName evidence="4">ISL3 family transposase</fullName>
    </submittedName>
</protein>
<comment type="caution">
    <text evidence="4">The sequence shown here is derived from an EMBL/GenBank/DDBJ whole genome shotgun (WGS) entry which is preliminary data.</text>
</comment>
<accession>A0A4S3KRF7</accession>
<dbReference type="AlphaFoldDB" id="A0A4S3KRF7"/>
<evidence type="ECO:0000313" key="4">
    <source>
        <dbReference type="EMBL" id="THD11663.1"/>
    </source>
</evidence>
<dbReference type="Proteomes" id="UP000307749">
    <property type="component" value="Unassembled WGS sequence"/>
</dbReference>
<evidence type="ECO:0000259" key="2">
    <source>
        <dbReference type="Pfam" id="PF13542"/>
    </source>
</evidence>
<feature type="domain" description="Transposase IS204/IS1001/IS1096/IS1165 DDE" evidence="1">
    <location>
        <begin position="148"/>
        <end position="380"/>
    </location>
</feature>
<reference evidence="4 5" key="1">
    <citation type="submission" date="2017-02" db="EMBL/GenBank/DDBJ databases">
        <title>Whole genome sequencing of Metallibacterium scheffleri DSM 24874 (T).</title>
        <authorList>
            <person name="Kumar S."/>
            <person name="Patil P."/>
            <person name="Patil P.B."/>
        </authorList>
    </citation>
    <scope>NUCLEOTIDE SEQUENCE [LARGE SCALE GENOMIC DNA]</scope>
    <source>
        <strain evidence="4 5">DSM 24874</strain>
    </source>
</reference>
<evidence type="ECO:0000259" key="3">
    <source>
        <dbReference type="Pfam" id="PF14690"/>
    </source>
</evidence>
<sequence>MTDFLQLPSLRTLSVTDSGDAYTIEAESTQSLQQCPGCQGARLYRHGAQPQTYRDAPSHGKPVRIQILRRRYRCLDCKQTAFDPIPDLDGKRRATTRLVAFVCARSFSQTFAAVAREAALDAKTVRQIFADHVARLSQQVRFETPRVLGIDELKIIGAYRAMITNVEHKSIFDLRASRSKADLLTYFKNLPDKDRIQWVTMDMYDVYRQVVRATLPQARIVVDRFHIQRMANEVLEKLRKNLRTTLPERERLKLKDERFLLLKRQHDLDPLPMQQLDAWFDRFPQLNRAHALKEGFLSIWDAHSRADAEARFKVWRGHIDPELQEGFKALTTAMRNWYEEVFSYFDNRITNAYTESANSLTRLMHRMGRGYSFEVLRARMLYDERARQATRRILETAARREDTVGMAYFTRATARSRVAERRIIEYGPSIEVLVRQLEAGDFE</sequence>
<dbReference type="PANTHER" id="PTHR33498:SF1">
    <property type="entry name" value="TRANSPOSASE FOR INSERTION SEQUENCE ELEMENT IS1557"/>
    <property type="match status" value="1"/>
</dbReference>
<dbReference type="EMBL" id="MWQO01000008">
    <property type="protein sequence ID" value="THD11663.1"/>
    <property type="molecule type" value="Genomic_DNA"/>
</dbReference>
<keyword evidence="5" id="KW-1185">Reference proteome</keyword>
<proteinExistence type="predicted"/>
<dbReference type="Pfam" id="PF01610">
    <property type="entry name" value="DDE_Tnp_ISL3"/>
    <property type="match status" value="1"/>
</dbReference>
<dbReference type="PANTHER" id="PTHR33498">
    <property type="entry name" value="TRANSPOSASE FOR INSERTION SEQUENCE ELEMENT IS1557"/>
    <property type="match status" value="1"/>
</dbReference>
<dbReference type="STRING" id="993689.GCA_002077135_00312"/>
<dbReference type="Pfam" id="PF14690">
    <property type="entry name" value="Zn_ribbon_ISL3"/>
    <property type="match status" value="1"/>
</dbReference>
<name>A0A4S3KRF7_9GAMM</name>
<dbReference type="InterPro" id="IPR047951">
    <property type="entry name" value="Transpos_ISL3"/>
</dbReference>
<evidence type="ECO:0000313" key="5">
    <source>
        <dbReference type="Proteomes" id="UP000307749"/>
    </source>
</evidence>
<feature type="domain" description="Transposase IS204/IS1001/IS1096/IS1165 helix-turn-helix" evidence="2">
    <location>
        <begin position="85"/>
        <end position="133"/>
    </location>
</feature>
<dbReference type="NCBIfam" id="NF033550">
    <property type="entry name" value="transpos_ISL3"/>
    <property type="match status" value="1"/>
</dbReference>
<evidence type="ECO:0000259" key="1">
    <source>
        <dbReference type="Pfam" id="PF01610"/>
    </source>
</evidence>
<dbReference type="InterPro" id="IPR032877">
    <property type="entry name" value="Transposase_HTH"/>
</dbReference>
<feature type="domain" description="Transposase IS204/IS1001/IS1096/IS1165 zinc-finger" evidence="3">
    <location>
        <begin position="33"/>
        <end position="77"/>
    </location>
</feature>
<dbReference type="OrthoDB" id="5289059at2"/>
<dbReference type="Pfam" id="PF13542">
    <property type="entry name" value="HTH_Tnp_ISL3"/>
    <property type="match status" value="1"/>
</dbReference>
<dbReference type="RefSeq" id="WP_081130344.1">
    <property type="nucleotide sequence ID" value="NZ_LDOS01000005.1"/>
</dbReference>
<organism evidence="4 5">
    <name type="scientific">Metallibacterium scheffleri</name>
    <dbReference type="NCBI Taxonomy" id="993689"/>
    <lineage>
        <taxon>Bacteria</taxon>
        <taxon>Pseudomonadati</taxon>
        <taxon>Pseudomonadota</taxon>
        <taxon>Gammaproteobacteria</taxon>
        <taxon>Lysobacterales</taxon>
        <taxon>Rhodanobacteraceae</taxon>
        <taxon>Metallibacterium</taxon>
    </lineage>
</organism>
<gene>
    <name evidence="4" type="ORF">B1806_02705</name>
</gene>
<dbReference type="InterPro" id="IPR029261">
    <property type="entry name" value="Transposase_Znf"/>
</dbReference>